<dbReference type="AlphaFoldDB" id="A0A9X9IAZ3"/>
<dbReference type="CDD" id="cd02231">
    <property type="entry name" value="cupin_BLL6423-like"/>
    <property type="match status" value="1"/>
</dbReference>
<dbReference type="InterPro" id="IPR011051">
    <property type="entry name" value="RmlC_Cupin_sf"/>
</dbReference>
<organism evidence="3 4">
    <name type="scientific">Xanthomonas citri pv. durantae</name>
    <dbReference type="NCBI Taxonomy" id="487862"/>
    <lineage>
        <taxon>Bacteria</taxon>
        <taxon>Pseudomonadati</taxon>
        <taxon>Pseudomonadota</taxon>
        <taxon>Gammaproteobacteria</taxon>
        <taxon>Lysobacterales</taxon>
        <taxon>Lysobacteraceae</taxon>
        <taxon>Xanthomonas</taxon>
    </lineage>
</organism>
<dbReference type="Gene3D" id="2.60.120.10">
    <property type="entry name" value="Jelly Rolls"/>
    <property type="match status" value="1"/>
</dbReference>
<name>A0A9X9IAZ3_XANCI</name>
<dbReference type="SUPFAM" id="SSF51182">
    <property type="entry name" value="RmlC-like cupins"/>
    <property type="match status" value="1"/>
</dbReference>
<dbReference type="PANTHER" id="PTHR36156:SF2">
    <property type="entry name" value="CUPIN TYPE-2 DOMAIN-CONTAINING PROTEIN"/>
    <property type="match status" value="1"/>
</dbReference>
<dbReference type="PANTHER" id="PTHR36156">
    <property type="entry name" value="SLR2101 PROTEIN"/>
    <property type="match status" value="1"/>
</dbReference>
<evidence type="ECO:0000256" key="1">
    <source>
        <dbReference type="SAM" id="MobiDB-lite"/>
    </source>
</evidence>
<dbReference type="Pfam" id="PF07883">
    <property type="entry name" value="Cupin_2"/>
    <property type="match status" value="1"/>
</dbReference>
<dbReference type="InterPro" id="IPR014710">
    <property type="entry name" value="RmlC-like_jellyroll"/>
</dbReference>
<dbReference type="RefSeq" id="WP_199824118.1">
    <property type="nucleotide sequence ID" value="NZ_CP066343.1"/>
</dbReference>
<dbReference type="Proteomes" id="UP000190508">
    <property type="component" value="Chromosome"/>
</dbReference>
<feature type="region of interest" description="Disordered" evidence="1">
    <location>
        <begin position="1"/>
        <end position="24"/>
    </location>
</feature>
<dbReference type="InterPro" id="IPR013096">
    <property type="entry name" value="Cupin_2"/>
</dbReference>
<protein>
    <submittedName>
        <fullName evidence="3">Cupin domain-containing protein</fullName>
    </submittedName>
</protein>
<accession>A0A9X9IAZ3</accession>
<dbReference type="InterPro" id="IPR047142">
    <property type="entry name" value="OryJ/VirC-like"/>
</dbReference>
<evidence type="ECO:0000313" key="3">
    <source>
        <dbReference type="EMBL" id="UVG56991.1"/>
    </source>
</evidence>
<feature type="domain" description="Cupin type-2" evidence="2">
    <location>
        <begin position="82"/>
        <end position="136"/>
    </location>
</feature>
<dbReference type="EMBL" id="CP066343">
    <property type="protein sequence ID" value="UVG56991.1"/>
    <property type="molecule type" value="Genomic_DNA"/>
</dbReference>
<proteinExistence type="predicted"/>
<evidence type="ECO:0000259" key="2">
    <source>
        <dbReference type="Pfam" id="PF07883"/>
    </source>
</evidence>
<evidence type="ECO:0000313" key="4">
    <source>
        <dbReference type="Proteomes" id="UP000190508"/>
    </source>
</evidence>
<sequence length="146" mass="15473">MRSSILWSTEGEPVVPSQADPVPSLGSLHPAPGGSVFMTLTVPPDSTFASPSFDPAAAAQEHARLAPGLAERVEPNVPGFFHTTDTLDYVVVLEGEIWLVTDEGEVRLGPGDTAVQHGTRHAWHNHSEVPATIAVVLLGARRSVQP</sequence>
<reference evidence="3" key="1">
    <citation type="submission" date="2020-12" db="EMBL/GenBank/DDBJ databases">
        <title>Complete genome investigation of Xanthomonas citri pv. durantae LMG696.</title>
        <authorList>
            <person name="Rana R."/>
            <person name="Bansal K."/>
            <person name="Patil P.B."/>
        </authorList>
    </citation>
    <scope>NUCLEOTIDE SEQUENCE</scope>
    <source>
        <strain evidence="3">LMG696</strain>
    </source>
</reference>
<gene>
    <name evidence="3" type="ORF">Xdur_011945</name>
</gene>